<dbReference type="FunFam" id="1.20.1270.60:FF:000071">
    <property type="entry name" value="Uncharacterized protein, isoform U"/>
    <property type="match status" value="1"/>
</dbReference>
<dbReference type="GO" id="GO:0003009">
    <property type="term" value="P:skeletal muscle contraction"/>
    <property type="evidence" value="ECO:0007669"/>
    <property type="project" value="TreeGrafter"/>
</dbReference>
<evidence type="ECO:0000256" key="4">
    <source>
        <dbReference type="ARBA" id="ARBA00022490"/>
    </source>
</evidence>
<evidence type="ECO:0000256" key="9">
    <source>
        <dbReference type="ARBA" id="ARBA00023136"/>
    </source>
</evidence>
<comment type="subcellular location">
    <subcellularLocation>
        <location evidence="1">Cell membrane</location>
        <topology evidence="1">Peripheral membrane protein</topology>
        <orientation evidence="1">Cytoplasmic side</orientation>
    </subcellularLocation>
    <subcellularLocation>
        <location evidence="2">Cytoplasm</location>
    </subcellularLocation>
</comment>
<keyword evidence="7" id="KW-0863">Zinc-finger</keyword>
<dbReference type="GO" id="GO:1903078">
    <property type="term" value="P:positive regulation of protein localization to plasma membrane"/>
    <property type="evidence" value="ECO:0007669"/>
    <property type="project" value="TreeGrafter"/>
</dbReference>
<dbReference type="EnsemblMetazoa" id="ADAC008641-RA">
    <property type="protein sequence ID" value="ADAC008641-PA"/>
    <property type="gene ID" value="ADAC008641"/>
</dbReference>
<dbReference type="PANTHER" id="PTHR15135">
    <property type="entry name" value="STAC"/>
    <property type="match status" value="1"/>
</dbReference>
<dbReference type="GO" id="GO:0005737">
    <property type="term" value="C:cytoplasm"/>
    <property type="evidence" value="ECO:0007669"/>
    <property type="project" value="UniProtKB-SubCell"/>
</dbReference>
<evidence type="ECO:0000313" key="14">
    <source>
        <dbReference type="EnsemblMetazoa" id="ADAC008641-PA"/>
    </source>
</evidence>
<keyword evidence="15" id="KW-1185">Reference proteome</keyword>
<feature type="region of interest" description="Disordered" evidence="11">
    <location>
        <begin position="731"/>
        <end position="756"/>
    </location>
</feature>
<dbReference type="InterPro" id="IPR046349">
    <property type="entry name" value="C1-like_sf"/>
</dbReference>
<evidence type="ECO:0000259" key="12">
    <source>
        <dbReference type="PROSITE" id="PS50081"/>
    </source>
</evidence>
<dbReference type="SMART" id="SM00109">
    <property type="entry name" value="C1"/>
    <property type="match status" value="1"/>
</dbReference>
<evidence type="ECO:0000256" key="7">
    <source>
        <dbReference type="ARBA" id="ARBA00022771"/>
    </source>
</evidence>
<dbReference type="CDD" id="cd20817">
    <property type="entry name" value="C1_Stac"/>
    <property type="match status" value="1"/>
</dbReference>
<dbReference type="PROSITE" id="PS50081">
    <property type="entry name" value="ZF_DAG_PE_2"/>
    <property type="match status" value="1"/>
</dbReference>
<evidence type="ECO:0000256" key="11">
    <source>
        <dbReference type="SAM" id="MobiDB-lite"/>
    </source>
</evidence>
<gene>
    <name evidence="13" type="ORF">AND_008641</name>
</gene>
<keyword evidence="6" id="KW-0677">Repeat</keyword>
<accession>W5J6Z8</accession>
<evidence type="ECO:0000256" key="8">
    <source>
        <dbReference type="ARBA" id="ARBA00022833"/>
    </source>
</evidence>
<organism evidence="13">
    <name type="scientific">Anopheles darlingi</name>
    <name type="common">Mosquito</name>
    <dbReference type="NCBI Taxonomy" id="43151"/>
    <lineage>
        <taxon>Eukaryota</taxon>
        <taxon>Metazoa</taxon>
        <taxon>Ecdysozoa</taxon>
        <taxon>Arthropoda</taxon>
        <taxon>Hexapoda</taxon>
        <taxon>Insecta</taxon>
        <taxon>Pterygota</taxon>
        <taxon>Neoptera</taxon>
        <taxon>Endopterygota</taxon>
        <taxon>Diptera</taxon>
        <taxon>Nematocera</taxon>
        <taxon>Culicoidea</taxon>
        <taxon>Culicidae</taxon>
        <taxon>Anophelinae</taxon>
        <taxon>Anopheles</taxon>
    </lineage>
</organism>
<dbReference type="InterPro" id="IPR002219">
    <property type="entry name" value="PKC_DAG/PE"/>
</dbReference>
<reference evidence="14" key="4">
    <citation type="submission" date="2015-06" db="UniProtKB">
        <authorList>
            <consortium name="EnsemblMetazoa"/>
        </authorList>
    </citation>
    <scope>IDENTIFICATION</scope>
</reference>
<dbReference type="VEuPathDB" id="VectorBase:ADAC008641"/>
<dbReference type="STRING" id="43151.W5J6Z8"/>
<reference evidence="13" key="2">
    <citation type="submission" date="2010-05" db="EMBL/GenBank/DDBJ databases">
        <authorList>
            <person name="Almeida L.G."/>
            <person name="Nicolas M.F."/>
            <person name="Souza R.C."/>
            <person name="Vasconcelos A.T.R."/>
        </authorList>
    </citation>
    <scope>NUCLEOTIDE SEQUENCE</scope>
</reference>
<reference evidence="13" key="3">
    <citation type="journal article" date="2013" name="Nucleic Acids Res.">
        <title>The genome of Anopheles darlingi, the main neotropical malaria vector.</title>
        <authorList>
            <person name="Marinotti O."/>
            <person name="Cerqueira G.C."/>
            <person name="de Almeida L.G."/>
            <person name="Ferro M.I."/>
            <person name="Loreto E.L."/>
            <person name="Zaha A."/>
            <person name="Teixeira S.M."/>
            <person name="Wespiser A.R."/>
            <person name="Almeida E Silva A."/>
            <person name="Schlindwein A.D."/>
            <person name="Pacheco A.C."/>
            <person name="Silva A.L."/>
            <person name="Graveley B.R."/>
            <person name="Walenz B.P."/>
            <person name="Lima Bde A."/>
            <person name="Ribeiro C.A."/>
            <person name="Nunes-Silva C.G."/>
            <person name="de Carvalho C.R."/>
            <person name="Soares C.M."/>
            <person name="de Menezes C.B."/>
            <person name="Matiolli C."/>
            <person name="Caffrey D."/>
            <person name="Araujo D.A."/>
            <person name="de Oliveira D.M."/>
            <person name="Golenbock D."/>
            <person name="Grisard E.C."/>
            <person name="Fantinatti-Garboggini F."/>
            <person name="de Carvalho F.M."/>
            <person name="Barcellos F.G."/>
            <person name="Prosdocimi F."/>
            <person name="May G."/>
            <person name="Azevedo Junior G.M."/>
            <person name="Guimaraes G.M."/>
            <person name="Goldman G.H."/>
            <person name="Padilha I.Q."/>
            <person name="Batista Jda S."/>
            <person name="Ferro J.A."/>
            <person name="Ribeiro J.M."/>
            <person name="Fietto J.L."/>
            <person name="Dabbas K.M."/>
            <person name="Cerdeira L."/>
            <person name="Agnez-Lima L.F."/>
            <person name="Brocchi M."/>
            <person name="de Carvalho M.O."/>
            <person name="Teixeira Mde M."/>
            <person name="Diniz Maia Mde M."/>
            <person name="Goldman M.H."/>
            <person name="Cruz Schneider M.P."/>
            <person name="Felipe M.S."/>
            <person name="Hungria M."/>
            <person name="Nicolas M.F."/>
            <person name="Pereira M."/>
            <person name="Montes M.A."/>
            <person name="Cantao M.E."/>
            <person name="Vincentz M."/>
            <person name="Rafael M.S."/>
            <person name="Silverman N."/>
            <person name="Stoco P.H."/>
            <person name="Souza R.C."/>
            <person name="Vicentini R."/>
            <person name="Gazzinelli R.T."/>
            <person name="Neves Rde O."/>
            <person name="Silva R."/>
            <person name="Astolfi-Filho S."/>
            <person name="Maciel T.E."/>
            <person name="Urmenyi T.P."/>
            <person name="Tadei W.P."/>
            <person name="Camargo E.P."/>
            <person name="de Vasconcelos A.T."/>
        </authorList>
    </citation>
    <scope>NUCLEOTIDE SEQUENCE</scope>
</reference>
<evidence type="ECO:0000313" key="13">
    <source>
        <dbReference type="EMBL" id="ETN59751.1"/>
    </source>
</evidence>
<feature type="compositionally biased region" description="Low complexity" evidence="11">
    <location>
        <begin position="399"/>
        <end position="413"/>
    </location>
</feature>
<name>W5J6Z8_ANODA</name>
<feature type="domain" description="Phorbol-ester/DAG-type" evidence="12">
    <location>
        <begin position="576"/>
        <end position="625"/>
    </location>
</feature>
<dbReference type="GO" id="GO:0008270">
    <property type="term" value="F:zinc ion binding"/>
    <property type="evidence" value="ECO:0007669"/>
    <property type="project" value="UniProtKB-KW"/>
</dbReference>
<dbReference type="Gene3D" id="1.20.1270.60">
    <property type="entry name" value="Arfaptin homology (AH) domain/BAR domain"/>
    <property type="match status" value="1"/>
</dbReference>
<dbReference type="EMBL" id="ADMH02002051">
    <property type="protein sequence ID" value="ETN59751.1"/>
    <property type="molecule type" value="Genomic_DNA"/>
</dbReference>
<evidence type="ECO:0000256" key="10">
    <source>
        <dbReference type="SAM" id="Coils"/>
    </source>
</evidence>
<dbReference type="FunFam" id="3.30.60.20:FF:000056">
    <property type="entry name" value="Uncharacterized protein, isoform C"/>
    <property type="match status" value="1"/>
</dbReference>
<evidence type="ECO:0000256" key="6">
    <source>
        <dbReference type="ARBA" id="ARBA00022737"/>
    </source>
</evidence>
<dbReference type="HOGENOM" id="CLU_009896_0_0_1"/>
<protein>
    <recommendedName>
        <fullName evidence="12">Phorbol-ester/DAG-type domain-containing protein</fullName>
    </recommendedName>
</protein>
<evidence type="ECO:0000256" key="2">
    <source>
        <dbReference type="ARBA" id="ARBA00004496"/>
    </source>
</evidence>
<dbReference type="Gene3D" id="3.30.60.20">
    <property type="match status" value="1"/>
</dbReference>
<keyword evidence="9" id="KW-0472">Membrane</keyword>
<dbReference type="Proteomes" id="UP000000673">
    <property type="component" value="Unassembled WGS sequence"/>
</dbReference>
<keyword evidence="8" id="KW-0862">Zinc</keyword>
<dbReference type="SUPFAM" id="SSF103657">
    <property type="entry name" value="BAR/IMD domain-like"/>
    <property type="match status" value="1"/>
</dbReference>
<dbReference type="PROSITE" id="PS00479">
    <property type="entry name" value="ZF_DAG_PE_1"/>
    <property type="match status" value="1"/>
</dbReference>
<reference evidence="13 15" key="1">
    <citation type="journal article" date="2010" name="BMC Genomics">
        <title>Combination of measures distinguishes pre-miRNAs from other stem-loops in the genome of the newly sequenced Anopheles darlingi.</title>
        <authorList>
            <person name="Mendes N.D."/>
            <person name="Freitas A.T."/>
            <person name="Vasconcelos A.T."/>
            <person name="Sagot M.F."/>
        </authorList>
    </citation>
    <scope>NUCLEOTIDE SEQUENCE</scope>
</reference>
<dbReference type="PANTHER" id="PTHR15135:SF7">
    <property type="entry name" value="STAC-LIKE, ISOFORM J"/>
    <property type="match status" value="1"/>
</dbReference>
<dbReference type="SUPFAM" id="SSF57889">
    <property type="entry name" value="Cysteine-rich domain"/>
    <property type="match status" value="1"/>
</dbReference>
<dbReference type="OMA" id="SHRHNIF"/>
<keyword evidence="10" id="KW-0175">Coiled coil</keyword>
<evidence type="ECO:0000256" key="3">
    <source>
        <dbReference type="ARBA" id="ARBA00022475"/>
    </source>
</evidence>
<proteinExistence type="predicted"/>
<dbReference type="VEuPathDB" id="VectorBase:ADAR2_007558"/>
<keyword evidence="5" id="KW-0479">Metal-binding</keyword>
<evidence type="ECO:0000313" key="15">
    <source>
        <dbReference type="Proteomes" id="UP000000673"/>
    </source>
</evidence>
<evidence type="ECO:0000256" key="1">
    <source>
        <dbReference type="ARBA" id="ARBA00004413"/>
    </source>
</evidence>
<dbReference type="InterPro" id="IPR027267">
    <property type="entry name" value="AH/BAR_dom_sf"/>
</dbReference>
<keyword evidence="3" id="KW-1003">Cell membrane</keyword>
<dbReference type="Pfam" id="PF00130">
    <property type="entry name" value="C1_1"/>
    <property type="match status" value="1"/>
</dbReference>
<sequence length="878" mass="95810">MRQRFSASVRPPAESSKSHRHNIFSKRGTTPSGGPAFLGGSMSSSSGGGVLKDLGHPGLNEALKSHNGVTFKLVKTVSDFSETLAQLYEQHAEALQVLVSSYRKRNSELRKERPACQSNLFSAWETLLQEIEADSQATIDVASTLSRQVARPLLERSFYRKVQSRKVFTHRESFDTIISKTEEKLSKCRIEYKQCYIAHRQTPTQHTLTQYIDSHNAYVQQLHATNAMLEAYHCDTLPQLMQELEEIYSDLCNIVSEAVMQGAEAIAAKEITFKHHYRATGAGTFRSNPEASDKLPLPAGVLLVAYDAHSAPYRTSVQTMAADDTSLASRYHVKGECLALPVSGFAAMEQAKRYDGLAAQCKNVSPALDLGYFVRTLPLPPNVQRIPRKAFAPPQPTNSSAIAQAQDHQAASADELQDSYGMDPMGPVFKDELVVDKGASIQVRPSVEALRRESQELEIQIKQLQDSVDALVRTQMRGIEGQLYNKANEIQEDISMKKFDIRAKQIHLAAVRAQKELFLGRIDPGSPRGERKMSSSSSSSMKTKWLKAFRSLKPAGSANDRKSGNGAQIRFDGTDNHNLQEYTYKKITPCDVCSQVLRGHTRQGLRCRICKVNVHADCASQLPKCQVKQKLLRRQKSTSEIENRAVEVEDEKPPELDQIYQVLKQAGEISSGKVSQLADSSLSSKGGAAAAAAAAAAASGGGGAGSASSTTGAAVTVPLLDIPVVKVPEYPDRAPWRGGGPVKSQGPNYPHQKQGLSAPVVTDMSSSAIRVPVNLHTHQPTAAATTLSTATMATVTGAPPTAIDSGARRRLFAGFRPMSGFGLLRLRSAQHRSISLPETEEDDIMLSTRPFGQPLCFVVEEPPPDELQSGKKDGKRKK</sequence>
<feature type="region of interest" description="Disordered" evidence="11">
    <location>
        <begin position="1"/>
        <end position="42"/>
    </location>
</feature>
<feature type="coiled-coil region" evidence="10">
    <location>
        <begin position="447"/>
        <end position="474"/>
    </location>
</feature>
<feature type="region of interest" description="Disordered" evidence="11">
    <location>
        <begin position="389"/>
        <end position="421"/>
    </location>
</feature>
<dbReference type="eggNOG" id="ENOG502QQ9Q">
    <property type="taxonomic scope" value="Eukaryota"/>
</dbReference>
<dbReference type="AlphaFoldDB" id="W5J6Z8"/>
<keyword evidence="4" id="KW-0963">Cytoplasm</keyword>
<evidence type="ECO:0000256" key="5">
    <source>
        <dbReference type="ARBA" id="ARBA00022723"/>
    </source>
</evidence>
<dbReference type="InterPro" id="IPR039688">
    <property type="entry name" value="STAC1/2/3"/>
</dbReference>
<dbReference type="GO" id="GO:0005886">
    <property type="term" value="C:plasma membrane"/>
    <property type="evidence" value="ECO:0007669"/>
    <property type="project" value="UniProtKB-SubCell"/>
</dbReference>